<dbReference type="AlphaFoldDB" id="A0A8J2PI63"/>
<dbReference type="EMBL" id="CAJVCH010367363">
    <property type="protein sequence ID" value="CAG7816325.1"/>
    <property type="molecule type" value="Genomic_DNA"/>
</dbReference>
<evidence type="ECO:0000313" key="1">
    <source>
        <dbReference type="EMBL" id="CAG7816325.1"/>
    </source>
</evidence>
<protein>
    <submittedName>
        <fullName evidence="1">Uncharacterized protein</fullName>
    </submittedName>
</protein>
<evidence type="ECO:0000313" key="2">
    <source>
        <dbReference type="Proteomes" id="UP000708208"/>
    </source>
</evidence>
<proteinExistence type="predicted"/>
<comment type="caution">
    <text evidence="1">The sequence shown here is derived from an EMBL/GenBank/DDBJ whole genome shotgun (WGS) entry which is preliminary data.</text>
</comment>
<feature type="non-terminal residue" evidence="1">
    <location>
        <position position="1"/>
    </location>
</feature>
<gene>
    <name evidence="1" type="ORF">AFUS01_LOCUS26950</name>
</gene>
<name>A0A8J2PI63_9HEXA</name>
<keyword evidence="2" id="KW-1185">Reference proteome</keyword>
<dbReference type="Proteomes" id="UP000708208">
    <property type="component" value="Unassembled WGS sequence"/>
</dbReference>
<organism evidence="1 2">
    <name type="scientific">Allacma fusca</name>
    <dbReference type="NCBI Taxonomy" id="39272"/>
    <lineage>
        <taxon>Eukaryota</taxon>
        <taxon>Metazoa</taxon>
        <taxon>Ecdysozoa</taxon>
        <taxon>Arthropoda</taxon>
        <taxon>Hexapoda</taxon>
        <taxon>Collembola</taxon>
        <taxon>Symphypleona</taxon>
        <taxon>Sminthuridae</taxon>
        <taxon>Allacma</taxon>
    </lineage>
</organism>
<reference evidence="1" key="1">
    <citation type="submission" date="2021-06" db="EMBL/GenBank/DDBJ databases">
        <authorList>
            <person name="Hodson N. C."/>
            <person name="Mongue J. A."/>
            <person name="Jaron S. K."/>
        </authorList>
    </citation>
    <scope>NUCLEOTIDE SEQUENCE</scope>
</reference>
<accession>A0A8J2PI63</accession>
<sequence>QTILSNKINNYPHIPDIRIYNQRPMKSFPLRTIYLLTRAQNPHRFGVKKCRMCCLNVVSSVFM</sequence>